<evidence type="ECO:0000313" key="1">
    <source>
        <dbReference type="EMBL" id="GGE59944.1"/>
    </source>
</evidence>
<dbReference type="Proteomes" id="UP000605259">
    <property type="component" value="Unassembled WGS sequence"/>
</dbReference>
<dbReference type="Gene3D" id="3.30.750.44">
    <property type="match status" value="1"/>
</dbReference>
<dbReference type="PANTHER" id="PTHR11261">
    <property type="entry name" value="INTERPHOTORECEPTOR RETINOID-BINDING PROTEIN"/>
    <property type="match status" value="1"/>
</dbReference>
<dbReference type="Gene3D" id="3.90.226.10">
    <property type="entry name" value="2-enoyl-CoA Hydratase, Chain A, domain 1"/>
    <property type="match status" value="1"/>
</dbReference>
<name>A0A917ALQ0_9BACI</name>
<dbReference type="Pfam" id="PF11918">
    <property type="entry name" value="Peptidase_S41_N"/>
    <property type="match status" value="1"/>
</dbReference>
<organism evidence="1 2">
    <name type="scientific">Priestia taiwanensis</name>
    <dbReference type="NCBI Taxonomy" id="1347902"/>
    <lineage>
        <taxon>Bacteria</taxon>
        <taxon>Bacillati</taxon>
        <taxon>Bacillota</taxon>
        <taxon>Bacilli</taxon>
        <taxon>Bacillales</taxon>
        <taxon>Bacillaceae</taxon>
        <taxon>Priestia</taxon>
    </lineage>
</organism>
<reference evidence="1" key="2">
    <citation type="submission" date="2020-09" db="EMBL/GenBank/DDBJ databases">
        <authorList>
            <person name="Sun Q."/>
            <person name="Zhou Y."/>
        </authorList>
    </citation>
    <scope>NUCLEOTIDE SEQUENCE</scope>
    <source>
        <strain evidence="1">CGMCC 1.12698</strain>
    </source>
</reference>
<dbReference type="EMBL" id="BMFK01000001">
    <property type="protein sequence ID" value="GGE59944.1"/>
    <property type="molecule type" value="Genomic_DNA"/>
</dbReference>
<gene>
    <name evidence="1" type="ORF">GCM10007140_07930</name>
</gene>
<sequence>MKGKLTKNFKEGQYNLIDNQEELCVALTKELQELTKDKHLDVLHSPSTVIKQHTKSMQELIREDEIRKGKMDSIRMKIPNRRSISPITNTGWEGAGIIPDIAVEQAKAFDYTYKEKLLYIKETYQNEDNYEFLLKEMEDTLLNLTC</sequence>
<dbReference type="InterPro" id="IPR029045">
    <property type="entry name" value="ClpP/crotonase-like_dom_sf"/>
</dbReference>
<keyword evidence="2" id="KW-1185">Reference proteome</keyword>
<dbReference type="AlphaFoldDB" id="A0A917ALQ0"/>
<dbReference type="SUPFAM" id="SSF52096">
    <property type="entry name" value="ClpP/crotonase"/>
    <property type="match status" value="1"/>
</dbReference>
<reference evidence="1" key="1">
    <citation type="journal article" date="2014" name="Int. J. Syst. Evol. Microbiol.">
        <title>Complete genome sequence of Corynebacterium casei LMG S-19264T (=DSM 44701T), isolated from a smear-ripened cheese.</title>
        <authorList>
            <consortium name="US DOE Joint Genome Institute (JGI-PGF)"/>
            <person name="Walter F."/>
            <person name="Albersmeier A."/>
            <person name="Kalinowski J."/>
            <person name="Ruckert C."/>
        </authorList>
    </citation>
    <scope>NUCLEOTIDE SEQUENCE</scope>
    <source>
        <strain evidence="1">CGMCC 1.12698</strain>
    </source>
</reference>
<dbReference type="RefSeq" id="WP_188387126.1">
    <property type="nucleotide sequence ID" value="NZ_BMFK01000001.1"/>
</dbReference>
<proteinExistence type="predicted"/>
<accession>A0A917ALQ0</accession>
<dbReference type="PANTHER" id="PTHR11261:SF3">
    <property type="entry name" value="RETINOL-BINDING PROTEIN 3"/>
    <property type="match status" value="1"/>
</dbReference>
<evidence type="ECO:0000313" key="2">
    <source>
        <dbReference type="Proteomes" id="UP000605259"/>
    </source>
</evidence>
<protein>
    <submittedName>
        <fullName evidence="1">Uncharacterized protein</fullName>
    </submittedName>
</protein>
<comment type="caution">
    <text evidence="1">The sequence shown here is derived from an EMBL/GenBank/DDBJ whole genome shotgun (WGS) entry which is preliminary data.</text>
</comment>